<dbReference type="OrthoDB" id="414891at2"/>
<gene>
    <name evidence="1" type="ORF">BC008_26520</name>
</gene>
<organism evidence="1 2">
    <name type="scientific">Mastigocoleus testarum BC008</name>
    <dbReference type="NCBI Taxonomy" id="371196"/>
    <lineage>
        <taxon>Bacteria</taxon>
        <taxon>Bacillati</taxon>
        <taxon>Cyanobacteriota</taxon>
        <taxon>Cyanophyceae</taxon>
        <taxon>Nostocales</taxon>
        <taxon>Hapalosiphonaceae</taxon>
        <taxon>Mastigocoleus</taxon>
    </lineage>
</organism>
<evidence type="ECO:0000313" key="1">
    <source>
        <dbReference type="EMBL" id="KST66746.1"/>
    </source>
</evidence>
<sequence length="1034" mass="117269">MRTLLQTLLLQTLSTDTDPILRSYIETVLPALEREFSLATALGGSETAHYQVLSLLGDQYAKDKAQKWSQSSDQSLMVHVLNALLTSWNLIPHLNSVNLNSANLNSANLNPANLNPANSLSEIEKRLLCLGITLHDYDKHCRSQVIQPPSSDNIPKILKICEELGEKLNFSLFWSEWRNYLLDIAFLAQNTQFKHGTNIIPANWLTSGYKFAINDSRRLTSPLRHLLAFGDIAVHLTDPGDIDTETGGDRLREHLRFLNINKKLVYHRLRDTVGILTNGIHNATIQFAKELDWEPILFFAQGVVYLAPNDNQTPDNVELQEFIYSQISGLLSSKMLRGEVGFKRDGKGLKAAPQTLELLTAAEIIRELPLIIAVKVANQKDPATPKRLAKLSLTESEQKFLAKGADFRADRIAEFILFAEKELLRKSPKYITWILDNLKLTNKILPEQTQLEKGGVNYGWYQAAAYYIAENSALIPEEITDKLLEIAEKLAEWAENNDLLAQHHNVTKEVLQEYLSKYLEVKGWESEESSFLSELAGYTIAKTKVAKQPICSLSSGEFISEDQMDSVVLFKPQQYSNKNSLGGGKIKRGISKIWSLEMLLRQALWGVPAGKLEEQQPIYLYIFPAYVYSPQTATAIKLLVNNIKRLNMREICKQWVSSGMSNDGLQNLNWLLDDEIESGRYHKNQQKDKYAGEDLPFMAMTYTKTLDKTLTDAWVKPAFLAITLPILLGVKVVATSSSFPLYKNDSDFKESVILDGPAGFWNLLGLSTSLRIQDLQKAIQKLLIAYSLNLDTRSSSKDPKWRDLIKTVREITTNVLNIFALANQGLRRNDSKRNPTSEEIQRYWKYAQIWVGNDDNNHESCRDIPWNVSTEDISQTNNTYQNKSGGKYLMQLMTKLVKQYRTFYQVKLGESSHTILLPLSKALEVILSVPQQIDCEDIILQGAGQLKDALERQEVYKRPLIADKSIDYTTRQAQEIAAIHTFMTTCVKELFLQLYQGDRALLQENRNRIKSGVEFAYRRLALQEKSPSINSDCS</sequence>
<keyword evidence="2" id="KW-1185">Reference proteome</keyword>
<dbReference type="EMBL" id="LMTZ01000094">
    <property type="protein sequence ID" value="KST66746.1"/>
    <property type="molecule type" value="Genomic_DNA"/>
</dbReference>
<accession>A0A0V7ZQK8</accession>
<dbReference type="Proteomes" id="UP000053372">
    <property type="component" value="Unassembled WGS sequence"/>
</dbReference>
<reference evidence="1 2" key="1">
    <citation type="journal article" date="2015" name="Genome Announc.">
        <title>Draft Genome of the Euendolithic (true boring) Cyanobacterium Mastigocoleus testarum strain BC008.</title>
        <authorList>
            <person name="Guida B.S."/>
            <person name="Garcia-Pichel F."/>
        </authorList>
    </citation>
    <scope>NUCLEOTIDE SEQUENCE [LARGE SCALE GENOMIC DNA]</scope>
    <source>
        <strain evidence="1 2">BC008</strain>
    </source>
</reference>
<dbReference type="RefSeq" id="WP_036267899.1">
    <property type="nucleotide sequence ID" value="NZ_LMTZ01000094.1"/>
</dbReference>
<dbReference type="AlphaFoldDB" id="A0A0V7ZQK8"/>
<comment type="caution">
    <text evidence="1">The sequence shown here is derived from an EMBL/GenBank/DDBJ whole genome shotgun (WGS) entry which is preliminary data.</text>
</comment>
<proteinExistence type="predicted"/>
<protein>
    <submittedName>
        <fullName evidence="1">Type I-D CRISPR-associated protein Cas10d/Csc3</fullName>
    </submittedName>
</protein>
<dbReference type="NCBIfam" id="TIGR03174">
    <property type="entry name" value="cas_Csc3"/>
    <property type="match status" value="1"/>
</dbReference>
<dbReference type="InterPro" id="IPR017589">
    <property type="entry name" value="CRISPR-assoc_prot_Cas10d/Csc3"/>
</dbReference>
<name>A0A0V7ZQK8_9CYAN</name>
<evidence type="ECO:0000313" key="2">
    <source>
        <dbReference type="Proteomes" id="UP000053372"/>
    </source>
</evidence>